<sequence>MESDSWTRFAAAVASKRHQHAQQSRHDMYLGFDEIDGGDDEASRSEYACPFCAEDFDIVGLCCHIDEEHPIEARTGVLNSLIGSYMQRRRRLRKDSSGSHSTISLLRKELREGNLQALLGGSSFSIPSAAPDPFLSSLIYTLPASDSLRDSQPGQLDGGKLTSKCSDEKVAERSSSIEPSLSDKDQKERAQRSEFRFFAEHEEEEGGSLVPGSKRPKMWINATRELMGVQCMQRHVSVIEPFLRKVVQEEVHKAIQRFIPSSTRRPINRIQGGFARSYRLLFRSKLPQTLFTGSKIEAEGKRPVEIAIVDAISNKIITSGPLSSMKIDILVINGDFGVDGQEEWTDEEFADSIVRERDGKRPLLTGELVINLNEGIGSLGEATFTDNSSWIRSRKFRLGAKVSQSRCFEGRVQEAISEAFLVKDHRGELYKKHHPPSLDDEVWRLEKIGKDGAFCKRLTEYGIKTVQDFLRFLEMDQDELRTLLGNGMSNKIWEAVIEHARECVEDGKSYSYRNEQDVIIFNSVFRLTGAIINQIYLPVDCLNTSQKAIVKNLKLLACKNPSKIVEFDGPSLPESFSVGINPIQCRGLLGPSNPDIPLMQQGFLHPTAIYNSLEVPSQMNDFLMAQHHLAALQTNDFILNDFIESPNMMNNHSISCNSRENVLGASSTSMLCDDGNGFIQVNTSRGLDYFPHLDNVSPRISSGKWNKQMPKLVAALRWMSIRKCLPTRRSRLVPLDHSALQQSIFSDVNELRWPDSEEHFC</sequence>
<comment type="similarity">
    <text evidence="2">Belongs to the plant ACBP60 protein family.</text>
</comment>
<evidence type="ECO:0000256" key="4">
    <source>
        <dbReference type="ARBA" id="ARBA00023125"/>
    </source>
</evidence>
<dbReference type="InterPro" id="IPR027935">
    <property type="entry name" value="Di19_C"/>
</dbReference>
<feature type="domain" description="Calmodulin binding protein central" evidence="12">
    <location>
        <begin position="438"/>
        <end position="503"/>
    </location>
</feature>
<feature type="domain" description="Di19 C-terminal" evidence="11">
    <location>
        <begin position="103"/>
        <end position="195"/>
    </location>
</feature>
<evidence type="ECO:0000256" key="5">
    <source>
        <dbReference type="ARBA" id="ARBA00023159"/>
    </source>
</evidence>
<keyword evidence="7" id="KW-0539">Nucleus</keyword>
<reference evidence="14" key="2">
    <citation type="journal article" date="2022" name="Hortic Res">
        <title>The genome of Dioscorea zingiberensis sheds light on the biosynthesis, origin and evolution of the medicinally important diosgenin saponins.</title>
        <authorList>
            <person name="Li Y."/>
            <person name="Tan C."/>
            <person name="Li Z."/>
            <person name="Guo J."/>
            <person name="Li S."/>
            <person name="Chen X."/>
            <person name="Wang C."/>
            <person name="Dai X."/>
            <person name="Yang H."/>
            <person name="Song W."/>
            <person name="Hou L."/>
            <person name="Xu J."/>
            <person name="Tong Z."/>
            <person name="Xu A."/>
            <person name="Yuan X."/>
            <person name="Wang W."/>
            <person name="Yang Q."/>
            <person name="Chen L."/>
            <person name="Sun Z."/>
            <person name="Wang K."/>
            <person name="Pan B."/>
            <person name="Chen J."/>
            <person name="Bao Y."/>
            <person name="Liu F."/>
            <person name="Qi X."/>
            <person name="Gang D.R."/>
            <person name="Wen J."/>
            <person name="Li J."/>
        </authorList>
    </citation>
    <scope>NUCLEOTIDE SEQUENCE</scope>
    <source>
        <strain evidence="14">Dzin_1.0</strain>
    </source>
</reference>
<keyword evidence="4" id="KW-0238">DNA-binding</keyword>
<dbReference type="Pfam" id="PF07887">
    <property type="entry name" value="Calmodulin_bind"/>
    <property type="match status" value="1"/>
</dbReference>
<evidence type="ECO:0000256" key="7">
    <source>
        <dbReference type="ARBA" id="ARBA00023242"/>
    </source>
</evidence>
<dbReference type="Pfam" id="PF05605">
    <property type="entry name" value="zf-Di19"/>
    <property type="match status" value="1"/>
</dbReference>
<keyword evidence="5" id="KW-0010">Activator</keyword>
<feature type="domain" description="Di19 zinc-binding" evidence="9">
    <location>
        <begin position="46"/>
        <end position="77"/>
    </location>
</feature>
<dbReference type="InterPro" id="IPR012416">
    <property type="entry name" value="CBP60"/>
</dbReference>
<dbReference type="GO" id="GO:0005516">
    <property type="term" value="F:calmodulin binding"/>
    <property type="evidence" value="ECO:0007669"/>
    <property type="project" value="InterPro"/>
</dbReference>
<feature type="domain" description="Calmodulin binding protein-like N-terminal" evidence="10">
    <location>
        <begin position="278"/>
        <end position="425"/>
    </location>
</feature>
<dbReference type="InterPro" id="IPR046831">
    <property type="entry name" value="Calmodulin_bind_N"/>
</dbReference>
<organism evidence="14 15">
    <name type="scientific">Dioscorea zingiberensis</name>
    <dbReference type="NCBI Taxonomy" id="325984"/>
    <lineage>
        <taxon>Eukaryota</taxon>
        <taxon>Viridiplantae</taxon>
        <taxon>Streptophyta</taxon>
        <taxon>Embryophyta</taxon>
        <taxon>Tracheophyta</taxon>
        <taxon>Spermatophyta</taxon>
        <taxon>Magnoliopsida</taxon>
        <taxon>Liliopsida</taxon>
        <taxon>Dioscoreales</taxon>
        <taxon>Dioscoreaceae</taxon>
        <taxon>Dioscorea</taxon>
    </lineage>
</organism>
<evidence type="ECO:0000313" key="14">
    <source>
        <dbReference type="EMBL" id="KAJ0979891.1"/>
    </source>
</evidence>
<evidence type="ECO:0000256" key="2">
    <source>
        <dbReference type="ARBA" id="ARBA00007214"/>
    </source>
</evidence>
<evidence type="ECO:0000256" key="3">
    <source>
        <dbReference type="ARBA" id="ARBA00023015"/>
    </source>
</evidence>
<feature type="region of interest" description="Disordered" evidence="8">
    <location>
        <begin position="149"/>
        <end position="188"/>
    </location>
</feature>
<evidence type="ECO:0000256" key="1">
    <source>
        <dbReference type="ARBA" id="ARBA00004123"/>
    </source>
</evidence>
<dbReference type="InterPro" id="IPR046829">
    <property type="entry name" value="Calmod_bind_C"/>
</dbReference>
<dbReference type="GO" id="GO:0003700">
    <property type="term" value="F:DNA-binding transcription factor activity"/>
    <property type="evidence" value="ECO:0007669"/>
    <property type="project" value="TreeGrafter"/>
</dbReference>
<keyword evidence="15" id="KW-1185">Reference proteome</keyword>
<accession>A0A9D5HKL1</accession>
<dbReference type="AlphaFoldDB" id="A0A9D5HKL1"/>
<feature type="domain" description="Calmodulin binding protein C-terminal" evidence="13">
    <location>
        <begin position="508"/>
        <end position="567"/>
    </location>
</feature>
<dbReference type="EMBL" id="JAGGNH010000003">
    <property type="protein sequence ID" value="KAJ0979891.1"/>
    <property type="molecule type" value="Genomic_DNA"/>
</dbReference>
<dbReference type="GO" id="GO:0043565">
    <property type="term" value="F:sequence-specific DNA binding"/>
    <property type="evidence" value="ECO:0007669"/>
    <property type="project" value="TreeGrafter"/>
</dbReference>
<name>A0A9D5HKL1_9LILI</name>
<dbReference type="Pfam" id="PF14571">
    <property type="entry name" value="Di19_C"/>
    <property type="match status" value="1"/>
</dbReference>
<dbReference type="InterPro" id="IPR008598">
    <property type="entry name" value="Di19_Zn-bd"/>
</dbReference>
<gene>
    <name evidence="14" type="ORF">J5N97_015365</name>
</gene>
<reference evidence="14" key="1">
    <citation type="submission" date="2021-03" db="EMBL/GenBank/DDBJ databases">
        <authorList>
            <person name="Li Z."/>
            <person name="Yang C."/>
        </authorList>
    </citation>
    <scope>NUCLEOTIDE SEQUENCE</scope>
    <source>
        <strain evidence="14">Dzin_1.0</strain>
        <tissue evidence="14">Leaf</tissue>
    </source>
</reference>
<comment type="subcellular location">
    <subcellularLocation>
        <location evidence="1">Nucleus</location>
    </subcellularLocation>
</comment>
<evidence type="ECO:0000256" key="8">
    <source>
        <dbReference type="SAM" id="MobiDB-lite"/>
    </source>
</evidence>
<evidence type="ECO:0000259" key="9">
    <source>
        <dbReference type="Pfam" id="PF05605"/>
    </source>
</evidence>
<proteinExistence type="inferred from homology"/>
<evidence type="ECO:0000256" key="6">
    <source>
        <dbReference type="ARBA" id="ARBA00023163"/>
    </source>
</evidence>
<comment type="caution">
    <text evidence="14">The sequence shown here is derived from an EMBL/GenBank/DDBJ whole genome shotgun (WGS) entry which is preliminary data.</text>
</comment>
<evidence type="ECO:0000259" key="10">
    <source>
        <dbReference type="Pfam" id="PF07887"/>
    </source>
</evidence>
<dbReference type="GO" id="GO:0005634">
    <property type="term" value="C:nucleus"/>
    <property type="evidence" value="ECO:0007669"/>
    <property type="project" value="UniProtKB-SubCell"/>
</dbReference>
<keyword evidence="3" id="KW-0805">Transcription regulation</keyword>
<dbReference type="Pfam" id="PF20451">
    <property type="entry name" value="Calmod_bind_M"/>
    <property type="match status" value="1"/>
</dbReference>
<evidence type="ECO:0000259" key="11">
    <source>
        <dbReference type="Pfam" id="PF14571"/>
    </source>
</evidence>
<evidence type="ECO:0000259" key="12">
    <source>
        <dbReference type="Pfam" id="PF20451"/>
    </source>
</evidence>
<evidence type="ECO:0000259" key="13">
    <source>
        <dbReference type="Pfam" id="PF20452"/>
    </source>
</evidence>
<evidence type="ECO:0000313" key="15">
    <source>
        <dbReference type="Proteomes" id="UP001085076"/>
    </source>
</evidence>
<dbReference type="InterPro" id="IPR046830">
    <property type="entry name" value="Calmod_bind_M"/>
</dbReference>
<keyword evidence="6" id="KW-0804">Transcription</keyword>
<dbReference type="PANTHER" id="PTHR31713:SF43">
    <property type="entry name" value="CALMODULIN-BINDING PROTEIN 60 G"/>
    <property type="match status" value="1"/>
</dbReference>
<dbReference type="Pfam" id="PF20452">
    <property type="entry name" value="Calmod_bind_C"/>
    <property type="match status" value="1"/>
</dbReference>
<dbReference type="Proteomes" id="UP001085076">
    <property type="component" value="Miscellaneous, Linkage group lg03"/>
</dbReference>
<dbReference type="OrthoDB" id="748178at2759"/>
<protein>
    <submittedName>
        <fullName evidence="14">Uncharacterized protein</fullName>
    </submittedName>
</protein>
<dbReference type="GO" id="GO:0080142">
    <property type="term" value="P:regulation of salicylic acid biosynthetic process"/>
    <property type="evidence" value="ECO:0007669"/>
    <property type="project" value="TreeGrafter"/>
</dbReference>
<dbReference type="PANTHER" id="PTHR31713">
    <property type="entry name" value="OS02G0177800 PROTEIN"/>
    <property type="match status" value="1"/>
</dbReference>